<name>A0A0L1J6K6_ASPN3</name>
<keyword evidence="2" id="KW-0539">Nucleus</keyword>
<dbReference type="PROSITE" id="PS51253">
    <property type="entry name" value="HTH_CENPB"/>
    <property type="match status" value="1"/>
</dbReference>
<dbReference type="AlphaFoldDB" id="A0A0L1J6K6"/>
<dbReference type="STRING" id="1509407.A0A0L1J6K6"/>
<keyword evidence="1" id="KW-0238">DNA-binding</keyword>
<dbReference type="SUPFAM" id="SSF46689">
    <property type="entry name" value="Homeodomain-like"/>
    <property type="match status" value="1"/>
</dbReference>
<keyword evidence="6" id="KW-1185">Reference proteome</keyword>
<organism evidence="5 6">
    <name type="scientific">Aspergillus nomiae NRRL (strain ATCC 15546 / NRRL 13137 / CBS 260.88 / M93)</name>
    <dbReference type="NCBI Taxonomy" id="1509407"/>
    <lineage>
        <taxon>Eukaryota</taxon>
        <taxon>Fungi</taxon>
        <taxon>Dikarya</taxon>
        <taxon>Ascomycota</taxon>
        <taxon>Pezizomycotina</taxon>
        <taxon>Eurotiomycetes</taxon>
        <taxon>Eurotiomycetidae</taxon>
        <taxon>Eurotiales</taxon>
        <taxon>Aspergillaceae</taxon>
        <taxon>Aspergillus</taxon>
        <taxon>Aspergillus subgen. Circumdati</taxon>
    </lineage>
</organism>
<evidence type="ECO:0000256" key="3">
    <source>
        <dbReference type="SAM" id="MobiDB-lite"/>
    </source>
</evidence>
<evidence type="ECO:0000313" key="5">
    <source>
        <dbReference type="EMBL" id="KNG87382.1"/>
    </source>
</evidence>
<sequence length="206" mass="23440">MPPARRQKSKDSKAQEERIQSAITDLQDGKLSSARQAALKYDVPSTTLLNRMKGVKSRSQTWANCHRLSLEDEESLSRWIISVTEQHETAPSRSQIEEKANAILASRSTTPNVTVGEKWVYNYLQRHEELRPIYPRRIYSRRIYTAVVGSASAETGSPSINPNRETGQPANQRITLPPPISARLIWMLKHLTASIDWKSCFLRLKN</sequence>
<dbReference type="RefSeq" id="XP_015408305.1">
    <property type="nucleotide sequence ID" value="XM_015551163.1"/>
</dbReference>
<dbReference type="OrthoDB" id="4502298at2759"/>
<feature type="region of interest" description="Disordered" evidence="3">
    <location>
        <begin position="152"/>
        <end position="174"/>
    </location>
</feature>
<dbReference type="InterPro" id="IPR006600">
    <property type="entry name" value="HTH_CenpB_DNA-bd_dom"/>
</dbReference>
<proteinExistence type="predicted"/>
<protein>
    <recommendedName>
        <fullName evidence="4">HTH CENPB-type domain-containing protein</fullName>
    </recommendedName>
</protein>
<dbReference type="GO" id="GO:0003677">
    <property type="term" value="F:DNA binding"/>
    <property type="evidence" value="ECO:0007669"/>
    <property type="project" value="UniProtKB-KW"/>
</dbReference>
<dbReference type="Gene3D" id="1.10.10.60">
    <property type="entry name" value="Homeodomain-like"/>
    <property type="match status" value="1"/>
</dbReference>
<dbReference type="Pfam" id="PF03221">
    <property type="entry name" value="HTH_Tnp_Tc5"/>
    <property type="match status" value="1"/>
</dbReference>
<dbReference type="InterPro" id="IPR009057">
    <property type="entry name" value="Homeodomain-like_sf"/>
</dbReference>
<dbReference type="Proteomes" id="UP000037505">
    <property type="component" value="Unassembled WGS sequence"/>
</dbReference>
<evidence type="ECO:0000313" key="6">
    <source>
        <dbReference type="Proteomes" id="UP000037505"/>
    </source>
</evidence>
<evidence type="ECO:0000256" key="2">
    <source>
        <dbReference type="ARBA" id="ARBA00023242"/>
    </source>
</evidence>
<gene>
    <name evidence="5" type="ORF">ANOM_005906</name>
</gene>
<comment type="caution">
    <text evidence="5">The sequence shown here is derived from an EMBL/GenBank/DDBJ whole genome shotgun (WGS) entry which is preliminary data.</text>
</comment>
<evidence type="ECO:0000259" key="4">
    <source>
        <dbReference type="PROSITE" id="PS51253"/>
    </source>
</evidence>
<reference evidence="5 6" key="1">
    <citation type="submission" date="2014-06" db="EMBL/GenBank/DDBJ databases">
        <title>The Genome of the Aflatoxigenic Filamentous Fungus Aspergillus nomius.</title>
        <authorList>
            <person name="Moore M.G."/>
            <person name="Shannon B.M."/>
            <person name="Brian M.M."/>
        </authorList>
    </citation>
    <scope>NUCLEOTIDE SEQUENCE [LARGE SCALE GENOMIC DNA]</scope>
    <source>
        <strain evidence="5 6">NRRL 13137</strain>
    </source>
</reference>
<evidence type="ECO:0000256" key="1">
    <source>
        <dbReference type="ARBA" id="ARBA00023125"/>
    </source>
</evidence>
<feature type="domain" description="HTH CENPB-type" evidence="4">
    <location>
        <begin position="60"/>
        <end position="133"/>
    </location>
</feature>
<dbReference type="EMBL" id="JNOM01000083">
    <property type="protein sequence ID" value="KNG87382.1"/>
    <property type="molecule type" value="Genomic_DNA"/>
</dbReference>
<accession>A0A0L1J6K6</accession>
<dbReference type="Pfam" id="PF05225">
    <property type="entry name" value="HTH_psq"/>
    <property type="match status" value="1"/>
</dbReference>
<dbReference type="GeneID" id="26807710"/>
<dbReference type="InterPro" id="IPR007889">
    <property type="entry name" value="HTH_Psq"/>
</dbReference>